<evidence type="ECO:0000256" key="1">
    <source>
        <dbReference type="ARBA" id="ARBA00008262"/>
    </source>
</evidence>
<evidence type="ECO:0000259" key="5">
    <source>
        <dbReference type="SMART" id="SM00499"/>
    </source>
</evidence>
<dbReference type="InterPro" id="IPR016140">
    <property type="entry name" value="Bifunc_inhib/LTP/seed_store"/>
</dbReference>
<reference evidence="6" key="3">
    <citation type="submission" date="2020-06" db="EMBL/GenBank/DDBJ databases">
        <title>Helianthus annuus Genome sequencing and assembly Release 2.</title>
        <authorList>
            <person name="Gouzy J."/>
            <person name="Langlade N."/>
            <person name="Munos S."/>
        </authorList>
    </citation>
    <scope>NUCLEOTIDE SEQUENCE</scope>
    <source>
        <tissue evidence="6">Leaves</tissue>
    </source>
</reference>
<dbReference type="Gramene" id="mRNA:HanXRQr2_Chr15g0717701">
    <property type="protein sequence ID" value="mRNA:HanXRQr2_Chr15g0717701"/>
    <property type="gene ID" value="HanXRQr2_Chr15g0717701"/>
</dbReference>
<keyword evidence="4" id="KW-0732">Signal</keyword>
<comment type="similarity">
    <text evidence="1">Belongs to the 2S seed storage albumins family.</text>
</comment>
<proteinExistence type="inferred from homology"/>
<feature type="domain" description="Bifunctional inhibitor/plant lipid transfer protein/seed storage helical" evidence="5">
    <location>
        <begin position="46"/>
        <end position="148"/>
    </location>
</feature>
<protein>
    <submittedName>
        <fullName evidence="6">Bifunctional inhibitor/plant lipid transfer protein/seed storage helical</fullName>
    </submittedName>
</protein>
<feature type="domain" description="Bifunctional inhibitor/plant lipid transfer protein/seed storage helical" evidence="5">
    <location>
        <begin position="182"/>
        <end position="269"/>
    </location>
</feature>
<feature type="chain" id="PRO_5041163640" evidence="4">
    <location>
        <begin position="23"/>
        <end position="276"/>
    </location>
</feature>
<dbReference type="InParanoid" id="A0A251SCU9"/>
<evidence type="ECO:0000313" key="7">
    <source>
        <dbReference type="EMBL" id="OTF96371.1"/>
    </source>
</evidence>
<dbReference type="Pfam" id="PF00234">
    <property type="entry name" value="Tryp_alpha_amyl"/>
    <property type="match status" value="2"/>
</dbReference>
<dbReference type="Gene3D" id="1.10.110.10">
    <property type="entry name" value="Plant lipid-transfer and hydrophobic proteins"/>
    <property type="match status" value="2"/>
</dbReference>
<name>A0A251SCU9_HELAN</name>
<keyword evidence="2" id="KW-0758">Storage protein</keyword>
<evidence type="ECO:0000256" key="2">
    <source>
        <dbReference type="ARBA" id="ARBA00022761"/>
    </source>
</evidence>
<dbReference type="EMBL" id="MNCJ02000330">
    <property type="protein sequence ID" value="KAF5766637.1"/>
    <property type="molecule type" value="Genomic_DNA"/>
</dbReference>
<dbReference type="InterPro" id="IPR036312">
    <property type="entry name" value="Bifun_inhib/LTP/seed_sf"/>
</dbReference>
<sequence>MAMAKLILLAIAFASVVAFVSAHTTIITTTIIDDDDQNPISQQQECRQRVQEREFNQCESYLLEGQTSFDDNKHKKKHQEQEQEQGLQQCCNELQNVDKECQCEAVKKVFRDVQHQRGGGDYGSQEIQQLKHKAQNLPNQCKLKTKRCQIGTIITTTAGNPFWPLGSKQCTKSEVQGRVNQCRRYVEKEIFGRPRTLVMSINKREQEQQGLQECCNELQNMRKECQCEAMKEVMRQTKQQGGKQDEQMQVVRHVLQNLPNQCGLDVQQCHIPNEMF</sequence>
<dbReference type="CDD" id="cd00261">
    <property type="entry name" value="AAI_SS"/>
    <property type="match status" value="1"/>
</dbReference>
<evidence type="ECO:0000313" key="6">
    <source>
        <dbReference type="EMBL" id="KAF5766637.1"/>
    </source>
</evidence>
<reference evidence="7" key="2">
    <citation type="submission" date="2017-02" db="EMBL/GenBank/DDBJ databases">
        <title>Sunflower complete genome.</title>
        <authorList>
            <person name="Langlade N."/>
            <person name="Munos S."/>
        </authorList>
    </citation>
    <scope>NUCLEOTIDE SEQUENCE [LARGE SCALE GENOMIC DNA]</scope>
    <source>
        <tissue evidence="7">Leaves</tissue>
    </source>
</reference>
<dbReference type="SMART" id="SM00499">
    <property type="entry name" value="AAI"/>
    <property type="match status" value="2"/>
</dbReference>
<dbReference type="SUPFAM" id="SSF47699">
    <property type="entry name" value="Bifunctional inhibitor/lipid-transfer protein/seed storage 2S albumin"/>
    <property type="match status" value="2"/>
</dbReference>
<gene>
    <name evidence="7" type="ORF">HannXRQ_Chr15g0493431</name>
    <name evidence="6" type="ORF">HanXRQr2_Chr15g0717701</name>
</gene>
<dbReference type="EMBL" id="CM007904">
    <property type="protein sequence ID" value="OTF96371.1"/>
    <property type="molecule type" value="Genomic_DNA"/>
</dbReference>
<feature type="signal peptide" evidence="4">
    <location>
        <begin position="1"/>
        <end position="22"/>
    </location>
</feature>
<accession>A0A251SCU9</accession>
<evidence type="ECO:0000256" key="4">
    <source>
        <dbReference type="SAM" id="SignalP"/>
    </source>
</evidence>
<dbReference type="GO" id="GO:0045735">
    <property type="term" value="F:nutrient reservoir activity"/>
    <property type="evidence" value="ECO:0007669"/>
    <property type="project" value="UniProtKB-KW"/>
</dbReference>
<dbReference type="InterPro" id="IPR000617">
    <property type="entry name" value="Napin/2SS/CON"/>
</dbReference>
<evidence type="ECO:0000313" key="8">
    <source>
        <dbReference type="Proteomes" id="UP000215914"/>
    </source>
</evidence>
<dbReference type="FunCoup" id="A0A251SCU9">
    <property type="interactions" value="278"/>
</dbReference>
<dbReference type="OMA" id="NEDENPW"/>
<keyword evidence="3" id="KW-0708">Seed storage protein</keyword>
<dbReference type="AlphaFoldDB" id="A0A251SCU9"/>
<dbReference type="PANTHER" id="PTHR35496:SF4">
    <property type="entry name" value="2S SULFUR-RICH SEED STORAGE PROTEIN 2-LIKE"/>
    <property type="match status" value="1"/>
</dbReference>
<dbReference type="PANTHER" id="PTHR35496">
    <property type="entry name" value="2S SEED STORAGE PROTEIN 1-RELATED"/>
    <property type="match status" value="1"/>
</dbReference>
<organism evidence="7 8">
    <name type="scientific">Helianthus annuus</name>
    <name type="common">Common sunflower</name>
    <dbReference type="NCBI Taxonomy" id="4232"/>
    <lineage>
        <taxon>Eukaryota</taxon>
        <taxon>Viridiplantae</taxon>
        <taxon>Streptophyta</taxon>
        <taxon>Embryophyta</taxon>
        <taxon>Tracheophyta</taxon>
        <taxon>Spermatophyta</taxon>
        <taxon>Magnoliopsida</taxon>
        <taxon>eudicotyledons</taxon>
        <taxon>Gunneridae</taxon>
        <taxon>Pentapetalae</taxon>
        <taxon>asterids</taxon>
        <taxon>campanulids</taxon>
        <taxon>Asterales</taxon>
        <taxon>Asteraceae</taxon>
        <taxon>Asteroideae</taxon>
        <taxon>Heliantheae alliance</taxon>
        <taxon>Heliantheae</taxon>
        <taxon>Helianthus</taxon>
    </lineage>
</organism>
<dbReference type="Proteomes" id="UP000215914">
    <property type="component" value="Chromosome 15"/>
</dbReference>
<reference evidence="6 8" key="1">
    <citation type="journal article" date="2017" name="Nature">
        <title>The sunflower genome provides insights into oil metabolism, flowering and Asterid evolution.</title>
        <authorList>
            <person name="Badouin H."/>
            <person name="Gouzy J."/>
            <person name="Grassa C.J."/>
            <person name="Murat F."/>
            <person name="Staton S.E."/>
            <person name="Cottret L."/>
            <person name="Lelandais-Briere C."/>
            <person name="Owens G.L."/>
            <person name="Carrere S."/>
            <person name="Mayjonade B."/>
            <person name="Legrand L."/>
            <person name="Gill N."/>
            <person name="Kane N.C."/>
            <person name="Bowers J.E."/>
            <person name="Hubner S."/>
            <person name="Bellec A."/>
            <person name="Berard A."/>
            <person name="Berges H."/>
            <person name="Blanchet N."/>
            <person name="Boniface M.C."/>
            <person name="Brunel D."/>
            <person name="Catrice O."/>
            <person name="Chaidir N."/>
            <person name="Claudel C."/>
            <person name="Donnadieu C."/>
            <person name="Faraut T."/>
            <person name="Fievet G."/>
            <person name="Helmstetter N."/>
            <person name="King M."/>
            <person name="Knapp S.J."/>
            <person name="Lai Z."/>
            <person name="Le Paslier M.C."/>
            <person name="Lippi Y."/>
            <person name="Lorenzon L."/>
            <person name="Mandel J.R."/>
            <person name="Marage G."/>
            <person name="Marchand G."/>
            <person name="Marquand E."/>
            <person name="Bret-Mestries E."/>
            <person name="Morien E."/>
            <person name="Nambeesan S."/>
            <person name="Nguyen T."/>
            <person name="Pegot-Espagnet P."/>
            <person name="Pouilly N."/>
            <person name="Raftis F."/>
            <person name="Sallet E."/>
            <person name="Schiex T."/>
            <person name="Thomas J."/>
            <person name="Vandecasteele C."/>
            <person name="Vares D."/>
            <person name="Vear F."/>
            <person name="Vautrin S."/>
            <person name="Crespi M."/>
            <person name="Mangin B."/>
            <person name="Burke J.M."/>
            <person name="Salse J."/>
            <person name="Munos S."/>
            <person name="Vincourt P."/>
            <person name="Rieseberg L.H."/>
            <person name="Langlade N.B."/>
        </authorList>
    </citation>
    <scope>NUCLEOTIDE SEQUENCE [LARGE SCALE GENOMIC DNA]</scope>
    <source>
        <strain evidence="8">cv. SF193</strain>
        <tissue evidence="6">Leaves</tissue>
    </source>
</reference>
<evidence type="ECO:0000256" key="3">
    <source>
        <dbReference type="ARBA" id="ARBA00023129"/>
    </source>
</evidence>
<keyword evidence="8" id="KW-1185">Reference proteome</keyword>
<dbReference type="OrthoDB" id="1922883at2759"/>